<organism evidence="2 3">
    <name type="scientific">Armillaria novae-zelandiae</name>
    <dbReference type="NCBI Taxonomy" id="153914"/>
    <lineage>
        <taxon>Eukaryota</taxon>
        <taxon>Fungi</taxon>
        <taxon>Dikarya</taxon>
        <taxon>Basidiomycota</taxon>
        <taxon>Agaricomycotina</taxon>
        <taxon>Agaricomycetes</taxon>
        <taxon>Agaricomycetidae</taxon>
        <taxon>Agaricales</taxon>
        <taxon>Marasmiineae</taxon>
        <taxon>Physalacriaceae</taxon>
        <taxon>Armillaria</taxon>
    </lineage>
</organism>
<reference evidence="2" key="1">
    <citation type="submission" date="2023-06" db="EMBL/GenBank/DDBJ databases">
        <authorList>
            <consortium name="Lawrence Berkeley National Laboratory"/>
            <person name="Ahrendt S."/>
            <person name="Sahu N."/>
            <person name="Indic B."/>
            <person name="Wong-Bajracharya J."/>
            <person name="Merenyi Z."/>
            <person name="Ke H.-M."/>
            <person name="Monk M."/>
            <person name="Kocsube S."/>
            <person name="Drula E."/>
            <person name="Lipzen A."/>
            <person name="Balint B."/>
            <person name="Henrissat B."/>
            <person name="Andreopoulos B."/>
            <person name="Martin F.M."/>
            <person name="Harder C.B."/>
            <person name="Rigling D."/>
            <person name="Ford K.L."/>
            <person name="Foster G.D."/>
            <person name="Pangilinan J."/>
            <person name="Papanicolaou A."/>
            <person name="Barry K."/>
            <person name="LaButti K."/>
            <person name="Viragh M."/>
            <person name="Koriabine M."/>
            <person name="Yan M."/>
            <person name="Riley R."/>
            <person name="Champramary S."/>
            <person name="Plett K.L."/>
            <person name="Tsai I.J."/>
            <person name="Slot J."/>
            <person name="Sipos G."/>
            <person name="Plett J."/>
            <person name="Nagy L.G."/>
            <person name="Grigoriev I.V."/>
        </authorList>
    </citation>
    <scope>NUCLEOTIDE SEQUENCE</scope>
    <source>
        <strain evidence="2">ICMP 16352</strain>
    </source>
</reference>
<protein>
    <submittedName>
        <fullName evidence="2">Uncharacterized protein</fullName>
    </submittedName>
</protein>
<keyword evidence="3" id="KW-1185">Reference proteome</keyword>
<feature type="region of interest" description="Disordered" evidence="1">
    <location>
        <begin position="492"/>
        <end position="553"/>
    </location>
</feature>
<feature type="compositionally biased region" description="Low complexity" evidence="1">
    <location>
        <begin position="501"/>
        <end position="515"/>
    </location>
</feature>
<name>A0AA39TED0_9AGAR</name>
<feature type="region of interest" description="Disordered" evidence="1">
    <location>
        <begin position="151"/>
        <end position="172"/>
    </location>
</feature>
<sequence length="625" mass="71530">MSVHVGRAKKWDANPWLTEWLDNTVKHCKGSRKMAFEAWVLQIHGPVEGLGNKKTWNKAAVEFGARFLLHVSLTESFGEVVSDETLTLYHTYASSNDCCVPPRTKPALKRRHLEPSSEWLAPRYWRAAKYPIFNGKLQDLSLSQNMIVRKTQQKSGEGTSSSSCGPMAPEAQHHTFSRNSRSSFHMCMIIMFAQIEANSLWYSAKDTFEDLACRGLWTPFSIERAYRQDDGLTWRLFACGVRAYNYMQMLWVKLRQDQTGMSHIETNHQYWSTHPLQTELDYCLIIQSMGSESNESSTVGFHDGISRKLAFDVFGDYTVVCGFHANMVMPPFGETLRQYAFQKSGDIITQGMLKYVIPMDPEKIDCLYTVGGNFKYHKQATDLNDYGSSYWSDVVHETGDLMIQAIQRMFNVPLWQADDGVHKIRALDQLWKETDEYFWNAAHSIDRSNEKGRVTREYGLLDPNGARATFWETFVEMAQSIATAKEAENSLVETTPTSIQTSPKTFTPFPTSIPSNAQSAQQPRPKEKPKTKGAQTSDTTPTQRPDAEEPGLDLKELPDFLPPFFNLPKKMFNVFQRLLAVDPDALNTEPKENPKRVHVRWGYFERVRVSYRSHFDHSPLVLCRQ</sequence>
<comment type="caution">
    <text evidence="2">The sequence shown here is derived from an EMBL/GenBank/DDBJ whole genome shotgun (WGS) entry which is preliminary data.</text>
</comment>
<evidence type="ECO:0000256" key="1">
    <source>
        <dbReference type="SAM" id="MobiDB-lite"/>
    </source>
</evidence>
<accession>A0AA39TED0</accession>
<dbReference type="EMBL" id="JAUEPR010000006">
    <property type="protein sequence ID" value="KAK0483731.1"/>
    <property type="molecule type" value="Genomic_DNA"/>
</dbReference>
<dbReference type="Proteomes" id="UP001175227">
    <property type="component" value="Unassembled WGS sequence"/>
</dbReference>
<proteinExistence type="predicted"/>
<feature type="compositionally biased region" description="Polar residues" evidence="1">
    <location>
        <begin position="153"/>
        <end position="164"/>
    </location>
</feature>
<evidence type="ECO:0000313" key="2">
    <source>
        <dbReference type="EMBL" id="KAK0483731.1"/>
    </source>
</evidence>
<evidence type="ECO:0000313" key="3">
    <source>
        <dbReference type="Proteomes" id="UP001175227"/>
    </source>
</evidence>
<feature type="compositionally biased region" description="Polar residues" evidence="1">
    <location>
        <begin position="533"/>
        <end position="543"/>
    </location>
</feature>
<dbReference type="AlphaFoldDB" id="A0AA39TED0"/>
<gene>
    <name evidence="2" type="ORF">IW261DRAFT_1417529</name>
</gene>